<feature type="transmembrane region" description="Helical" evidence="1">
    <location>
        <begin position="315"/>
        <end position="334"/>
    </location>
</feature>
<dbReference type="Proteomes" id="UP000003157">
    <property type="component" value="Unassembled WGS sequence"/>
</dbReference>
<name>E7GCE5_9FIRM</name>
<feature type="transmembrane region" description="Helical" evidence="1">
    <location>
        <begin position="490"/>
        <end position="513"/>
    </location>
</feature>
<protein>
    <submittedName>
        <fullName evidence="2">Uncharacterized protein</fullName>
    </submittedName>
</protein>
<dbReference type="STRING" id="100884.GCA_000269565_00089"/>
<feature type="transmembrane region" description="Helical" evidence="1">
    <location>
        <begin position="127"/>
        <end position="151"/>
    </location>
</feature>
<dbReference type="OrthoDB" id="1710898at2"/>
<dbReference type="RefSeq" id="WP_008789525.1">
    <property type="nucleotide sequence ID" value="NZ_AKCB01000001.1"/>
</dbReference>
<feature type="transmembrane region" description="Helical" evidence="1">
    <location>
        <begin position="404"/>
        <end position="424"/>
    </location>
</feature>
<evidence type="ECO:0000313" key="2">
    <source>
        <dbReference type="EMBL" id="EFW04154.1"/>
    </source>
</evidence>
<feature type="transmembrane region" description="Helical" evidence="1">
    <location>
        <begin position="430"/>
        <end position="455"/>
    </location>
</feature>
<feature type="transmembrane region" description="Helical" evidence="1">
    <location>
        <begin position="157"/>
        <end position="177"/>
    </location>
</feature>
<gene>
    <name evidence="2" type="ORF">HMPREF9488_02437</name>
</gene>
<sequence>MFKTFRISYRLKGTYRVNTIIYALKHIPVVKHLLPNSLYKHYGLKVFANIVSVLWEMVSIFLGKILYFTLMFMLPLEWFGHMNTSSFLQLLFFLSIIGAFLNTGIFEPTKDKYYAVILMKMDGRQFVLSQYLYTLLRHCAGLLPCLFYLSIELQYPIWFVGVLTVAIVGLKLIVAVYRLNDFKKNHRVRTENNNSPCVIAFCIICLLLGYGLIFLNIVMPISILMGVFIASACLSIWGMIYIFKYPCYHTFSYQLLKGVSTLINMNTQDLVNDSYRKMMTMDTQIMSHKTGFEYFNELFMKRHKKILWRAAKRQAYIVLAATVLLIVVMLHADISLKVNIYKVLTTYLPYFVFFMYLMNTTKSVTQAMFINCDHSMLTYTFYRIPKNILKLFQIRLREMIKINLLPTVILGGGYGIALIIGGGFHQLPYALIAFVSLISMSVFFSTHYLILYYLLQPYNAYTEMKNPVYSIIVSLTYVICFAFTKLSLPIFSFGIICIVFCVCYCIIACILVYKKAGDTFKIHH</sequence>
<keyword evidence="1" id="KW-1133">Transmembrane helix</keyword>
<feature type="transmembrane region" description="Helical" evidence="1">
    <location>
        <begin position="46"/>
        <end position="67"/>
    </location>
</feature>
<keyword evidence="3" id="KW-1185">Reference proteome</keyword>
<feature type="transmembrane region" description="Helical" evidence="1">
    <location>
        <begin position="223"/>
        <end position="243"/>
    </location>
</feature>
<dbReference type="HOGENOM" id="CLU_035701_0_0_9"/>
<comment type="caution">
    <text evidence="2">The sequence shown here is derived from an EMBL/GenBank/DDBJ whole genome shotgun (WGS) entry which is preliminary data.</text>
</comment>
<dbReference type="AlphaFoldDB" id="E7GCE5"/>
<proteinExistence type="predicted"/>
<feature type="transmembrane region" description="Helical" evidence="1">
    <location>
        <begin position="87"/>
        <end position="106"/>
    </location>
</feature>
<reference evidence="2 3" key="1">
    <citation type="submission" date="2010-12" db="EMBL/GenBank/DDBJ databases">
        <title>The Genome Sequence of Coprobacillus sp. strain 29_1.</title>
        <authorList>
            <consortium name="The Broad Institute Genome Sequencing Platform"/>
            <person name="Earl A."/>
            <person name="Ward D."/>
            <person name="Feldgarden M."/>
            <person name="Gevers D."/>
            <person name="Daigneault M."/>
            <person name="Sibley C.D."/>
            <person name="White A."/>
            <person name="Strauss J."/>
            <person name="Allen-Vercoe E."/>
            <person name="Young S.K."/>
            <person name="Zeng Q."/>
            <person name="Gargeya S."/>
            <person name="Fitzgerald M."/>
            <person name="Haas B."/>
            <person name="Abouelleil A."/>
            <person name="Alvarado L."/>
            <person name="Arachchi H.M."/>
            <person name="Berlin A."/>
            <person name="Brown A."/>
            <person name="Chapman S.B."/>
            <person name="Chen Z."/>
            <person name="Dunbar C."/>
            <person name="Freedman E."/>
            <person name="Gearin G."/>
            <person name="Gellesch M."/>
            <person name="Goldberg J."/>
            <person name="Griggs A."/>
            <person name="Gujja S."/>
            <person name="Heilman E."/>
            <person name="Heiman D."/>
            <person name="Howarth C."/>
            <person name="Larson L."/>
            <person name="Lui A."/>
            <person name="MacDonald P.J.P."/>
            <person name="Mehta T."/>
            <person name="Montmayeur A."/>
            <person name="Murphy C."/>
            <person name="Neiman D."/>
            <person name="Pearson M."/>
            <person name="Priest M."/>
            <person name="Roberts A."/>
            <person name="Saif S."/>
            <person name="Shea T."/>
            <person name="Shenoy N."/>
            <person name="Sisk P."/>
            <person name="Stolte C."/>
            <person name="Sykes S."/>
            <person name="White J."/>
            <person name="Yandava C."/>
            <person name="Nusbaum C."/>
            <person name="Birren B."/>
        </authorList>
    </citation>
    <scope>NUCLEOTIDE SEQUENCE [LARGE SCALE GENOMIC DNA]</scope>
    <source>
        <strain evidence="2 3">29_1</strain>
    </source>
</reference>
<accession>E7GCE5</accession>
<dbReference type="EMBL" id="ADKX01000039">
    <property type="protein sequence ID" value="EFW04154.1"/>
    <property type="molecule type" value="Genomic_DNA"/>
</dbReference>
<evidence type="ECO:0000256" key="1">
    <source>
        <dbReference type="SAM" id="Phobius"/>
    </source>
</evidence>
<keyword evidence="1" id="KW-0472">Membrane</keyword>
<organism evidence="2 3">
    <name type="scientific">Coprobacillus cateniformis</name>
    <dbReference type="NCBI Taxonomy" id="100884"/>
    <lineage>
        <taxon>Bacteria</taxon>
        <taxon>Bacillati</taxon>
        <taxon>Bacillota</taxon>
        <taxon>Erysipelotrichia</taxon>
        <taxon>Erysipelotrichales</taxon>
        <taxon>Coprobacillaceae</taxon>
        <taxon>Coprobacillus</taxon>
    </lineage>
</organism>
<feature type="transmembrane region" description="Helical" evidence="1">
    <location>
        <begin position="467"/>
        <end position="484"/>
    </location>
</feature>
<keyword evidence="1" id="KW-0812">Transmembrane</keyword>
<feature type="transmembrane region" description="Helical" evidence="1">
    <location>
        <begin position="340"/>
        <end position="358"/>
    </location>
</feature>
<dbReference type="eggNOG" id="ENOG502Z8J5">
    <property type="taxonomic scope" value="Bacteria"/>
</dbReference>
<feature type="transmembrane region" description="Helical" evidence="1">
    <location>
        <begin position="198"/>
        <end position="217"/>
    </location>
</feature>
<evidence type="ECO:0000313" key="3">
    <source>
        <dbReference type="Proteomes" id="UP000003157"/>
    </source>
</evidence>
<dbReference type="GeneID" id="78228024"/>